<dbReference type="PANTHER" id="PTHR28208:SF3">
    <property type="entry name" value="PHOSPHATIDATE PHOSPHATASE APP1"/>
    <property type="match status" value="1"/>
</dbReference>
<dbReference type="GO" id="GO:0008195">
    <property type="term" value="F:phosphatidate phosphatase activity"/>
    <property type="evidence" value="ECO:0007669"/>
    <property type="project" value="InterPro"/>
</dbReference>
<reference evidence="3" key="1">
    <citation type="journal article" date="2021" name="Open Biol.">
        <title>Shared evolutionary footprints suggest mitochondrial oxidative damage underlies multiple complex I losses in fungi.</title>
        <authorList>
            <person name="Schikora-Tamarit M.A."/>
            <person name="Marcet-Houben M."/>
            <person name="Nosek J."/>
            <person name="Gabaldon T."/>
        </authorList>
    </citation>
    <scope>NUCLEOTIDE SEQUENCE</scope>
    <source>
        <strain evidence="3">CBS6075</strain>
    </source>
</reference>
<evidence type="ECO:0000256" key="1">
    <source>
        <dbReference type="SAM" id="MobiDB-lite"/>
    </source>
</evidence>
<protein>
    <recommendedName>
        <fullName evidence="2">Phosphatidate phosphatase APP1 catalytic domain-containing protein</fullName>
    </recommendedName>
</protein>
<feature type="compositionally biased region" description="Low complexity" evidence="1">
    <location>
        <begin position="146"/>
        <end position="163"/>
    </location>
</feature>
<evidence type="ECO:0000259" key="2">
    <source>
        <dbReference type="Pfam" id="PF09949"/>
    </source>
</evidence>
<proteinExistence type="predicted"/>
<accession>A0A9P8PEN1</accession>
<dbReference type="InterPro" id="IPR052935">
    <property type="entry name" value="Mg2+_PAP"/>
</dbReference>
<feature type="region of interest" description="Disordered" evidence="1">
    <location>
        <begin position="120"/>
        <end position="164"/>
    </location>
</feature>
<feature type="compositionally biased region" description="Polar residues" evidence="1">
    <location>
        <begin position="534"/>
        <end position="545"/>
    </location>
</feature>
<comment type="caution">
    <text evidence="3">The sequence shown here is derived from an EMBL/GenBank/DDBJ whole genome shotgun (WGS) entry which is preliminary data.</text>
</comment>
<sequence>MDNPTNQVQVNASEDERLSAVLNSGKRRLMNAFKTTKESSYFRSITSAIQQSFAYDEETASIAAVHVPDDTKIVLYRTYTRFISNEYITEVSGCIYCPGTMNRKNKLMMSLIQRLSKPNVPTSTVSQIESEIEDSLTHPDTKTADTDSASTVSSGSESTASSSVNDTIRDRIQGIMARNIPRTPLNITLYSDDKTDSLLGANLYTDSVGAFNLSVASSYKPSYITVSSLENPAIQETQIANVIDPKGVSVITDIDDTVRTTGVLGDKRELFRNVFARDFNECEIPRLAVWLQQLKSQYHCPIHYVSNSPWQIYNIVCGFMDYVGLPVDSISLRQYSGNLIASFTMPSSERKKDSLIKLFKDFPNRKFILIGDAGEQDIEAYAQLVKLFPTQVLAVYIRALNGAFSSTGEDMKVFKELEAILATRDRHVEPKTEKKKKKFTPIPPPKPKNLQGEALKLSDPPKDHKSYRDSLRSPILHREFIRTQISNTLSHSSDYIPLDPPPLPRRGSLHRSLPSPPPVPRRPAESPRYAPLSPTKTFSFSQHPESPSEDYSFDKKKELWKERVQAVVSEYPPEVDFRFWWDPSDVMNESFEAVQRAQ</sequence>
<dbReference type="InterPro" id="IPR019236">
    <property type="entry name" value="APP1_cat"/>
</dbReference>
<dbReference type="GO" id="GO:0030479">
    <property type="term" value="C:actin cortical patch"/>
    <property type="evidence" value="ECO:0007669"/>
    <property type="project" value="TreeGrafter"/>
</dbReference>
<dbReference type="GeneID" id="70233105"/>
<dbReference type="Pfam" id="PF09949">
    <property type="entry name" value="APP1_cat"/>
    <property type="match status" value="1"/>
</dbReference>
<dbReference type="RefSeq" id="XP_046064047.1">
    <property type="nucleotide sequence ID" value="XM_046201866.1"/>
</dbReference>
<feature type="domain" description="Phosphatidate phosphatase APP1 catalytic" evidence="2">
    <location>
        <begin position="248"/>
        <end position="398"/>
    </location>
</feature>
<feature type="compositionally biased region" description="Basic and acidic residues" evidence="1">
    <location>
        <begin position="459"/>
        <end position="469"/>
    </location>
</feature>
<dbReference type="OrthoDB" id="541883at2759"/>
<reference evidence="3" key="2">
    <citation type="submission" date="2021-01" db="EMBL/GenBank/DDBJ databases">
        <authorList>
            <person name="Schikora-Tamarit M.A."/>
        </authorList>
    </citation>
    <scope>NUCLEOTIDE SEQUENCE</scope>
    <source>
        <strain evidence="3">CBS6075</strain>
    </source>
</reference>
<name>A0A9P8PEN1_9ASCO</name>
<feature type="compositionally biased region" description="Basic and acidic residues" evidence="1">
    <location>
        <begin position="135"/>
        <end position="145"/>
    </location>
</feature>
<evidence type="ECO:0000313" key="4">
    <source>
        <dbReference type="Proteomes" id="UP000769157"/>
    </source>
</evidence>
<feature type="region of interest" description="Disordered" evidence="1">
    <location>
        <begin position="426"/>
        <end position="469"/>
    </location>
</feature>
<feature type="compositionally biased region" description="Polar residues" evidence="1">
    <location>
        <begin position="120"/>
        <end position="129"/>
    </location>
</feature>
<organism evidence="3 4">
    <name type="scientific">Ogataea philodendri</name>
    <dbReference type="NCBI Taxonomy" id="1378263"/>
    <lineage>
        <taxon>Eukaryota</taxon>
        <taxon>Fungi</taxon>
        <taxon>Dikarya</taxon>
        <taxon>Ascomycota</taxon>
        <taxon>Saccharomycotina</taxon>
        <taxon>Pichiomycetes</taxon>
        <taxon>Pichiales</taxon>
        <taxon>Pichiaceae</taxon>
        <taxon>Ogataea</taxon>
    </lineage>
</organism>
<dbReference type="EMBL" id="JAEUBE010000087">
    <property type="protein sequence ID" value="KAH3670622.1"/>
    <property type="molecule type" value="Genomic_DNA"/>
</dbReference>
<dbReference type="Proteomes" id="UP000769157">
    <property type="component" value="Unassembled WGS sequence"/>
</dbReference>
<evidence type="ECO:0000313" key="3">
    <source>
        <dbReference type="EMBL" id="KAH3670622.1"/>
    </source>
</evidence>
<dbReference type="PANTHER" id="PTHR28208">
    <property type="entry name" value="PHOSPHATIDATE PHOSPHATASE APP1"/>
    <property type="match status" value="1"/>
</dbReference>
<dbReference type="AlphaFoldDB" id="A0A9P8PEN1"/>
<keyword evidence="4" id="KW-1185">Reference proteome</keyword>
<gene>
    <name evidence="3" type="ORF">OGAPHI_001137</name>
</gene>
<feature type="region of interest" description="Disordered" evidence="1">
    <location>
        <begin position="491"/>
        <end position="553"/>
    </location>
</feature>